<dbReference type="PANTHER" id="PTHR44145">
    <property type="entry name" value="DNAJ HOMOLOG SUBFAMILY A MEMBER 3, MITOCHONDRIAL"/>
    <property type="match status" value="1"/>
</dbReference>
<dbReference type="CDD" id="cd06257">
    <property type="entry name" value="DnaJ"/>
    <property type="match status" value="1"/>
</dbReference>
<keyword evidence="2" id="KW-0175">Coiled coil</keyword>
<feature type="coiled-coil region" evidence="2">
    <location>
        <begin position="278"/>
        <end position="305"/>
    </location>
</feature>
<keyword evidence="3" id="KW-0812">Transmembrane</keyword>
<evidence type="ECO:0000313" key="5">
    <source>
        <dbReference type="EMBL" id="HAF07931.1"/>
    </source>
</evidence>
<dbReference type="PROSITE" id="PS50076">
    <property type="entry name" value="DNAJ_2"/>
    <property type="match status" value="1"/>
</dbReference>
<dbReference type="SUPFAM" id="SSF46565">
    <property type="entry name" value="Chaperone J-domain"/>
    <property type="match status" value="1"/>
</dbReference>
<feature type="coiled-coil region" evidence="2">
    <location>
        <begin position="363"/>
        <end position="390"/>
    </location>
</feature>
<evidence type="ECO:0000259" key="4">
    <source>
        <dbReference type="PROSITE" id="PS50076"/>
    </source>
</evidence>
<gene>
    <name evidence="5" type="ORF">DCG82_05965</name>
</gene>
<dbReference type="Proteomes" id="UP000262454">
    <property type="component" value="Unassembled WGS sequence"/>
</dbReference>
<dbReference type="PANTHER" id="PTHR44145:SF3">
    <property type="entry name" value="DNAJ HOMOLOG SUBFAMILY A MEMBER 3, MITOCHONDRIAL"/>
    <property type="match status" value="1"/>
</dbReference>
<dbReference type="PRINTS" id="PR00625">
    <property type="entry name" value="JDOMAIN"/>
</dbReference>
<dbReference type="EMBL" id="DMCX01000035">
    <property type="protein sequence ID" value="HAF07931.1"/>
    <property type="molecule type" value="Genomic_DNA"/>
</dbReference>
<dbReference type="AlphaFoldDB" id="A0A348MLK5"/>
<feature type="transmembrane region" description="Helical" evidence="3">
    <location>
        <begin position="338"/>
        <end position="355"/>
    </location>
</feature>
<accession>A0A348MLK5</accession>
<dbReference type="SMART" id="SM00271">
    <property type="entry name" value="DnaJ"/>
    <property type="match status" value="1"/>
</dbReference>
<evidence type="ECO:0000256" key="3">
    <source>
        <dbReference type="SAM" id="Phobius"/>
    </source>
</evidence>
<dbReference type="InterPro" id="IPR051938">
    <property type="entry name" value="Apopto_cytoskel_mod"/>
</dbReference>
<name>A0A348MLK5_UNCW3</name>
<evidence type="ECO:0000313" key="6">
    <source>
        <dbReference type="Proteomes" id="UP000262454"/>
    </source>
</evidence>
<evidence type="ECO:0000256" key="2">
    <source>
        <dbReference type="SAM" id="Coils"/>
    </source>
</evidence>
<keyword evidence="3" id="KW-1133">Transmembrane helix</keyword>
<feature type="domain" description="J" evidence="4">
    <location>
        <begin position="4"/>
        <end position="70"/>
    </location>
</feature>
<evidence type="ECO:0000256" key="1">
    <source>
        <dbReference type="ARBA" id="ARBA00023186"/>
    </source>
</evidence>
<dbReference type="Gene3D" id="1.10.287.110">
    <property type="entry name" value="DnaJ domain"/>
    <property type="match status" value="1"/>
</dbReference>
<organism evidence="5 6">
    <name type="scientific">candidate division WOR-3 bacterium</name>
    <dbReference type="NCBI Taxonomy" id="2052148"/>
    <lineage>
        <taxon>Bacteria</taxon>
        <taxon>Bacteria division WOR-3</taxon>
    </lineage>
</organism>
<protein>
    <recommendedName>
        <fullName evidence="4">J domain-containing protein</fullName>
    </recommendedName>
</protein>
<dbReference type="Pfam" id="PF00226">
    <property type="entry name" value="DnaJ"/>
    <property type="match status" value="1"/>
</dbReference>
<feature type="transmembrane region" description="Helical" evidence="3">
    <location>
        <begin position="313"/>
        <end position="332"/>
    </location>
</feature>
<keyword evidence="3" id="KW-0472">Membrane</keyword>
<reference evidence="5 6" key="1">
    <citation type="journal article" date="2018" name="Nat. Biotechnol.">
        <title>A standardized bacterial taxonomy based on genome phylogeny substantially revises the tree of life.</title>
        <authorList>
            <person name="Parks D.H."/>
            <person name="Chuvochina M."/>
            <person name="Waite D.W."/>
            <person name="Rinke C."/>
            <person name="Skarshewski A."/>
            <person name="Chaumeil P.A."/>
            <person name="Hugenholtz P."/>
        </authorList>
    </citation>
    <scope>NUCLEOTIDE SEQUENCE [LARGE SCALE GENOMIC DNA]</scope>
    <source>
        <strain evidence="5">UBA7921</strain>
    </source>
</reference>
<dbReference type="InterPro" id="IPR036869">
    <property type="entry name" value="J_dom_sf"/>
</dbReference>
<dbReference type="InterPro" id="IPR018253">
    <property type="entry name" value="DnaJ_domain_CS"/>
</dbReference>
<comment type="caution">
    <text evidence="5">The sequence shown here is derived from an EMBL/GenBank/DDBJ whole genome shotgun (WGS) entry which is preliminary data.</text>
</comment>
<dbReference type="PROSITE" id="PS00636">
    <property type="entry name" value="DNAJ_1"/>
    <property type="match status" value="1"/>
</dbReference>
<dbReference type="InterPro" id="IPR001623">
    <property type="entry name" value="DnaJ_domain"/>
</dbReference>
<sequence length="392" mass="44945">MLKNYYSILEISPNATKQEIRKAYITLAKKYHPDLNPDDVESAKEKFQEILEAYNVLYNAKLRQEYDIILEQGKKNTDLYNQFINTVCSIQALSEIIASMKYLRHLKGKVTFTGTGTGASIGASIGYDTGGFLGAAIGAIIGGIVGNIGGRVVGNLIQNDELNQIKGELSQKLLTFIENTDDYTKLAYSEVILINWVPQNLQENSFLSIFLNKKNTLVGESQDIIVPKSIKRIECFYENDPLFQIITDYIVEIKRSGSSYEKATFQNFAYKYIDRIKIENKVNEQNSFLKKLRNAQNKYTEFEEKIGSEIFKITTFFVILSLSFLIASFFFLFNSERFIIGLLLIIFSVTFFLILRKIRKTKKLVSEKILNELKKEVRQAQDDYDNIIKEIL</sequence>
<keyword evidence="1" id="KW-0143">Chaperone</keyword>
<proteinExistence type="predicted"/>